<dbReference type="Proteomes" id="UP001144280">
    <property type="component" value="Unassembled WGS sequence"/>
</dbReference>
<reference evidence="5" key="1">
    <citation type="submission" date="2022-12" db="EMBL/GenBank/DDBJ databases">
        <title>New Phytohabitans aurantiacus sp. RD004123 nov., an actinomycete isolated from soil.</title>
        <authorList>
            <person name="Triningsih D.W."/>
            <person name="Harunari E."/>
            <person name="Igarashi Y."/>
        </authorList>
    </citation>
    <scope>NUCLEOTIDE SEQUENCE</scope>
    <source>
        <strain evidence="5">RD004123</strain>
    </source>
</reference>
<dbReference type="InterPro" id="IPR001360">
    <property type="entry name" value="Glyco_hydro_1"/>
</dbReference>
<dbReference type="EMBL" id="BSDI01000039">
    <property type="protein sequence ID" value="GLI01014.1"/>
    <property type="molecule type" value="Genomic_DNA"/>
</dbReference>
<dbReference type="RefSeq" id="WP_281901705.1">
    <property type="nucleotide sequence ID" value="NZ_BSDI01000039.1"/>
</dbReference>
<name>A0ABQ5R2L2_9ACTN</name>
<evidence type="ECO:0000256" key="2">
    <source>
        <dbReference type="ARBA" id="ARBA00022801"/>
    </source>
</evidence>
<dbReference type="PANTHER" id="PTHR10353:SF36">
    <property type="entry name" value="LP05116P"/>
    <property type="match status" value="1"/>
</dbReference>
<evidence type="ECO:0000313" key="5">
    <source>
        <dbReference type="EMBL" id="GLI01014.1"/>
    </source>
</evidence>
<evidence type="ECO:0000313" key="6">
    <source>
        <dbReference type="Proteomes" id="UP001144280"/>
    </source>
</evidence>
<keyword evidence="3" id="KW-0326">Glycosidase</keyword>
<dbReference type="Gene3D" id="3.20.20.80">
    <property type="entry name" value="Glycosidases"/>
    <property type="match status" value="1"/>
</dbReference>
<dbReference type="Pfam" id="PF00232">
    <property type="entry name" value="Glyco_hydro_1"/>
    <property type="match status" value="2"/>
</dbReference>
<evidence type="ECO:0000256" key="1">
    <source>
        <dbReference type="ARBA" id="ARBA00010838"/>
    </source>
</evidence>
<dbReference type="SUPFAM" id="SSF51445">
    <property type="entry name" value="(Trans)glycosidases"/>
    <property type="match status" value="1"/>
</dbReference>
<protein>
    <submittedName>
        <fullName evidence="5">Beta-glucosidase</fullName>
    </submittedName>
</protein>
<accession>A0ABQ5R2L2</accession>
<keyword evidence="2" id="KW-0378">Hydrolase</keyword>
<keyword evidence="6" id="KW-1185">Reference proteome</keyword>
<dbReference type="PANTHER" id="PTHR10353">
    <property type="entry name" value="GLYCOSYL HYDROLASE"/>
    <property type="match status" value="1"/>
</dbReference>
<sequence length="412" mass="44962">MRRFPDGFLFGVATSGHQTEGDNTDSDTWFLENVEPSVFAARSGRACNSWELWREDLDLVQAMGLDAFRFSLEWARIEPTEGTFSREALAHYAAIVDGCAQRGLAPVVTLNHMTCPHWFAKRGGWLDPAAPALFARYCDTVMDQFGDRIHSAVTLNEPNLPQLLSWVDLPASVRELERATLEAASVAAGVPRYRVSNIMLPEEFDAMRDGMAAGHLAAREALKARRADLPVGLSIAIVDDRVAGDDSTLRDLKRAEVYDHWLRLARDDDFVGIQNYESAAYDAAGLLSPPRGATLNQLGSAIDPGSLGGAVRYAHEVSGVPVFVTEHGIGVEDDTLRAGFIAPSLAGLLDAIDDGVPVLGYCHWTLLDNFEWTGGYSFHFGLHTVDRESFVRTPKPSAGRYAAIATSRAVQG</sequence>
<evidence type="ECO:0000256" key="4">
    <source>
        <dbReference type="RuleBase" id="RU003690"/>
    </source>
</evidence>
<comment type="caution">
    <text evidence="5">The sequence shown here is derived from an EMBL/GenBank/DDBJ whole genome shotgun (WGS) entry which is preliminary data.</text>
</comment>
<gene>
    <name evidence="5" type="ORF">Pa4123_62900</name>
</gene>
<comment type="similarity">
    <text evidence="1 4">Belongs to the glycosyl hydrolase 1 family.</text>
</comment>
<proteinExistence type="inferred from homology"/>
<evidence type="ECO:0000256" key="3">
    <source>
        <dbReference type="ARBA" id="ARBA00023295"/>
    </source>
</evidence>
<organism evidence="5 6">
    <name type="scientific">Phytohabitans aurantiacus</name>
    <dbReference type="NCBI Taxonomy" id="3016789"/>
    <lineage>
        <taxon>Bacteria</taxon>
        <taxon>Bacillati</taxon>
        <taxon>Actinomycetota</taxon>
        <taxon>Actinomycetes</taxon>
        <taxon>Micromonosporales</taxon>
        <taxon>Micromonosporaceae</taxon>
    </lineage>
</organism>
<dbReference type="PRINTS" id="PR00131">
    <property type="entry name" value="GLHYDRLASE1"/>
</dbReference>
<dbReference type="InterPro" id="IPR017853">
    <property type="entry name" value="GH"/>
</dbReference>